<dbReference type="KEGG" id="smx:SM11_chr1426"/>
<sequence length="98" mass="11059">MKTPDPISNQVFSTSFLLFAQYGGKAIIPVEDVCRDYFNHLTPDKFLRKVGAGEIALPVVRAETSQKCQKGVYLQDLADYLDARRAAALKEFRQLHRA</sequence>
<reference evidence="1 2" key="1">
    <citation type="journal article" date="2011" name="J. Biotechnol.">
        <title>The complete genome sequence of the dominant Sinorhizobium meliloti field isolate SM11 extends the S. meliloti pan-genome.</title>
        <authorList>
            <person name="Schneiker-Bekel S."/>
            <person name="Wibberg D."/>
            <person name="Bekel T."/>
            <person name="Blom J."/>
            <person name="Linke B."/>
            <person name="Neuweger H."/>
            <person name="Stiens M."/>
            <person name="Vorholter F.J."/>
            <person name="Weidner S."/>
            <person name="Goesmann A."/>
            <person name="Puhler A."/>
            <person name="Schluter A."/>
        </authorList>
    </citation>
    <scope>NUCLEOTIDE SEQUENCE [LARGE SCALE GENOMIC DNA]</scope>
    <source>
        <strain evidence="1 2">SM11</strain>
    </source>
</reference>
<proteinExistence type="predicted"/>
<dbReference type="EMBL" id="CP001830">
    <property type="protein sequence ID" value="AEH78702.1"/>
    <property type="molecule type" value="Genomic_DNA"/>
</dbReference>
<evidence type="ECO:0000313" key="1">
    <source>
        <dbReference type="EMBL" id="AEH78702.1"/>
    </source>
</evidence>
<gene>
    <name evidence="1" type="ordered locus">SM11_chr1426</name>
</gene>
<dbReference type="GO" id="GO:0006355">
    <property type="term" value="P:regulation of DNA-templated transcription"/>
    <property type="evidence" value="ECO:0007669"/>
    <property type="project" value="InterPro"/>
</dbReference>
<dbReference type="PATRIC" id="fig|707241.3.peg.1502"/>
<dbReference type="RefSeq" id="WP_014529379.1">
    <property type="nucleotide sequence ID" value="NC_017325.1"/>
</dbReference>
<organism evidence="1 2">
    <name type="scientific">Sinorhizobium meliloti (strain SM11)</name>
    <dbReference type="NCBI Taxonomy" id="707241"/>
    <lineage>
        <taxon>Bacteria</taxon>
        <taxon>Pseudomonadati</taxon>
        <taxon>Pseudomonadota</taxon>
        <taxon>Alphaproteobacteria</taxon>
        <taxon>Hyphomicrobiales</taxon>
        <taxon>Rhizobiaceae</taxon>
        <taxon>Sinorhizobium/Ensifer group</taxon>
        <taxon>Sinorhizobium</taxon>
    </lineage>
</organism>
<name>F7X650_SINMM</name>
<dbReference type="HOGENOM" id="CLU_165465_0_1_5"/>
<dbReference type="Proteomes" id="UP000009045">
    <property type="component" value="Chromosome"/>
</dbReference>
<dbReference type="InterPro" id="IPR020518">
    <property type="entry name" value="Tscrpt_reg_PrtN"/>
</dbReference>
<evidence type="ECO:0000313" key="2">
    <source>
        <dbReference type="Proteomes" id="UP000009045"/>
    </source>
</evidence>
<dbReference type="AlphaFoldDB" id="F7X650"/>
<dbReference type="Pfam" id="PF11112">
    <property type="entry name" value="PyocinActivator"/>
    <property type="match status" value="1"/>
</dbReference>
<accession>F7X650</accession>
<evidence type="ECO:0008006" key="3">
    <source>
        <dbReference type="Google" id="ProtNLM"/>
    </source>
</evidence>
<protein>
    <recommendedName>
        <fullName evidence="3">Pyocin activator protein PrtN</fullName>
    </recommendedName>
</protein>